<dbReference type="InterPro" id="IPR035919">
    <property type="entry name" value="EAL_sf"/>
</dbReference>
<dbReference type="Gene3D" id="3.20.20.450">
    <property type="entry name" value="EAL domain"/>
    <property type="match status" value="1"/>
</dbReference>
<dbReference type="InterPro" id="IPR019278">
    <property type="entry name" value="DICT_dom"/>
</dbReference>
<dbReference type="PANTHER" id="PTHR33121">
    <property type="entry name" value="CYCLIC DI-GMP PHOSPHODIESTERASE PDEF"/>
    <property type="match status" value="1"/>
</dbReference>
<proteinExistence type="predicted"/>
<evidence type="ECO:0000313" key="3">
    <source>
        <dbReference type="Proteomes" id="UP001526201"/>
    </source>
</evidence>
<sequence>MGDRLAAATQGAGLVPVLQPIIALPAETVVGFEALARWPSLNNPHPPDVFAYASATGQLDELDQRCIEAAMRAALARRLPRGTLLAVNSEPESAYVGPADSDALASGRAELAVMFELTERNLLTHPRALLAKVAALRRDGFAIALDDVGAHPDSLALLDVVSPDVIKLDLHLVQSQPRRDQTRILAAVLAHHERSGAEILAEGIETDAHLEQALALGATLCQGYKYPDLGPGNESHPWSPSTQHPPAQIVTGSPFGLLTSNRELRTGRKKTLTAFSRHIEDQASYTADPPMVLATLQQAENFTAATRRRYLDLAQTSPLVAMFGEHLPPCLEPKIRGVHLSQTDPLRAEWTVLALGAQLSVALIARERADVENERRADDDRRFDFTITYDRSLVTAVARNLLGRMS</sequence>
<dbReference type="Pfam" id="PF00563">
    <property type="entry name" value="EAL"/>
    <property type="match status" value="1"/>
</dbReference>
<dbReference type="PROSITE" id="PS50883">
    <property type="entry name" value="EAL"/>
    <property type="match status" value="1"/>
</dbReference>
<keyword evidence="3" id="KW-1185">Reference proteome</keyword>
<dbReference type="PANTHER" id="PTHR33121:SF76">
    <property type="entry name" value="SIGNALING PROTEIN"/>
    <property type="match status" value="1"/>
</dbReference>
<dbReference type="InterPro" id="IPR001633">
    <property type="entry name" value="EAL_dom"/>
</dbReference>
<feature type="domain" description="EAL" evidence="1">
    <location>
        <begin position="1"/>
        <end position="243"/>
    </location>
</feature>
<evidence type="ECO:0000259" key="1">
    <source>
        <dbReference type="PROSITE" id="PS50883"/>
    </source>
</evidence>
<comment type="caution">
    <text evidence="2">The sequence shown here is derived from an EMBL/GenBank/DDBJ whole genome shotgun (WGS) entry which is preliminary data.</text>
</comment>
<reference evidence="2 3" key="1">
    <citation type="journal article" date="2022" name="BMC Genomics">
        <title>Comparative genome analysis of mycobacteria focusing on tRNA and non-coding RNA.</title>
        <authorList>
            <person name="Behra P.R.K."/>
            <person name="Pettersson B.M.F."/>
            <person name="Ramesh M."/>
            <person name="Das S."/>
            <person name="Dasgupta S."/>
            <person name="Kirsebom L.A."/>
        </authorList>
    </citation>
    <scope>NUCLEOTIDE SEQUENCE [LARGE SCALE GENOMIC DNA]</scope>
    <source>
        <strain evidence="2 3">DSM 44078</strain>
    </source>
</reference>
<dbReference type="EMBL" id="JACKTY010000028">
    <property type="protein sequence ID" value="MCV7226584.1"/>
    <property type="molecule type" value="Genomic_DNA"/>
</dbReference>
<gene>
    <name evidence="2" type="ORF">H7J73_11135</name>
</gene>
<accession>A0ABT3CAT3</accession>
<organism evidence="2 3">
    <name type="scientific">Mycolicibacterium komossense</name>
    <dbReference type="NCBI Taxonomy" id="1779"/>
    <lineage>
        <taxon>Bacteria</taxon>
        <taxon>Bacillati</taxon>
        <taxon>Actinomycetota</taxon>
        <taxon>Actinomycetes</taxon>
        <taxon>Mycobacteriales</taxon>
        <taxon>Mycobacteriaceae</taxon>
        <taxon>Mycolicibacterium</taxon>
    </lineage>
</organism>
<evidence type="ECO:0000313" key="2">
    <source>
        <dbReference type="EMBL" id="MCV7226584.1"/>
    </source>
</evidence>
<dbReference type="CDD" id="cd01948">
    <property type="entry name" value="EAL"/>
    <property type="match status" value="1"/>
</dbReference>
<dbReference type="SMART" id="SM00052">
    <property type="entry name" value="EAL"/>
    <property type="match status" value="1"/>
</dbReference>
<dbReference type="SUPFAM" id="SSF141868">
    <property type="entry name" value="EAL domain-like"/>
    <property type="match status" value="1"/>
</dbReference>
<dbReference type="Proteomes" id="UP001526201">
    <property type="component" value="Unassembled WGS sequence"/>
</dbReference>
<dbReference type="InterPro" id="IPR050706">
    <property type="entry name" value="Cyclic-di-GMP_PDE-like"/>
</dbReference>
<dbReference type="RefSeq" id="WP_264067445.1">
    <property type="nucleotide sequence ID" value="NZ_JACKTY010000028.1"/>
</dbReference>
<dbReference type="Pfam" id="PF10069">
    <property type="entry name" value="DICT"/>
    <property type="match status" value="1"/>
</dbReference>
<protein>
    <submittedName>
        <fullName evidence="2">EAL domain-containing protein</fullName>
    </submittedName>
</protein>
<name>A0ABT3CAT3_9MYCO</name>